<accession>A0A1M4V3P3</accession>
<dbReference type="InterPro" id="IPR025383">
    <property type="entry name" value="MrpA_C/MbhD"/>
</dbReference>
<dbReference type="PANTHER" id="PTHR43373:SF1">
    <property type="entry name" value="NA(+)_H(+) ANTIPORTER SUBUNIT A"/>
    <property type="match status" value="1"/>
</dbReference>
<comment type="subcellular location">
    <subcellularLocation>
        <location evidence="1">Cell membrane</location>
        <topology evidence="1">Multi-pass membrane protein</topology>
    </subcellularLocation>
</comment>
<keyword evidence="6 7" id="KW-0472">Membrane</keyword>
<evidence type="ECO:0000259" key="8">
    <source>
        <dbReference type="Pfam" id="PF13244"/>
    </source>
</evidence>
<feature type="transmembrane region" description="Helical" evidence="7">
    <location>
        <begin position="61"/>
        <end position="83"/>
    </location>
</feature>
<dbReference type="PANTHER" id="PTHR43373">
    <property type="entry name" value="NA(+)/H(+) ANTIPORTER SUBUNIT"/>
    <property type="match status" value="1"/>
</dbReference>
<protein>
    <submittedName>
        <fullName evidence="10">Multicomponent Na+:H+ antiporter subunit B</fullName>
    </submittedName>
</protein>
<keyword evidence="2" id="KW-0813">Transport</keyword>
<feature type="transmembrane region" description="Helical" evidence="7">
    <location>
        <begin position="6"/>
        <end position="26"/>
    </location>
</feature>
<sequence length="185" mass="19195">MSGVDPVFVEAFLSLALMLLIMVLAVSIVRIRGLFAVVVLLGAYSFAMATLFVVLDAVDVAMTEASVGAGISTVLFLGALYLTDVKEATGTARRIAPLFVAAVTAAVLVWGMSDLPQFGSSAQPIHSAGADYLGRTLADIGIPNVVTAVLASYRGFDTLGETAVVFTAAIGVLVLLRRRSGGERS</sequence>
<keyword evidence="11" id="KW-1185">Reference proteome</keyword>
<feature type="transmembrane region" description="Helical" evidence="7">
    <location>
        <begin position="158"/>
        <end position="176"/>
    </location>
</feature>
<feature type="domain" description="MrpA C-terminal/MbhD" evidence="8">
    <location>
        <begin position="19"/>
        <end position="83"/>
    </location>
</feature>
<reference evidence="10 11" key="1">
    <citation type="submission" date="2016-11" db="EMBL/GenBank/DDBJ databases">
        <authorList>
            <person name="Jaros S."/>
            <person name="Januszkiewicz K."/>
            <person name="Wedrychowicz H."/>
        </authorList>
    </citation>
    <scope>NUCLEOTIDE SEQUENCE [LARGE SCALE GENOMIC DNA]</scope>
    <source>
        <strain evidence="10 11">DSM 19436</strain>
    </source>
</reference>
<dbReference type="STRING" id="1122133.SAMN02745157_0602"/>
<feature type="domain" description="MrpA C-terminal/MbhE" evidence="9">
    <location>
        <begin position="126"/>
        <end position="178"/>
    </location>
</feature>
<feature type="transmembrane region" description="Helical" evidence="7">
    <location>
        <begin position="33"/>
        <end position="55"/>
    </location>
</feature>
<evidence type="ECO:0000256" key="2">
    <source>
        <dbReference type="ARBA" id="ARBA00022448"/>
    </source>
</evidence>
<keyword evidence="4 7" id="KW-0812">Transmembrane</keyword>
<dbReference type="Proteomes" id="UP000184485">
    <property type="component" value="Unassembled WGS sequence"/>
</dbReference>
<dbReference type="AlphaFoldDB" id="A0A1M4V3P3"/>
<name>A0A1M4V3P3_9HYPH</name>
<proteinExistence type="predicted"/>
<evidence type="ECO:0000256" key="7">
    <source>
        <dbReference type="SAM" id="Phobius"/>
    </source>
</evidence>
<evidence type="ECO:0000256" key="5">
    <source>
        <dbReference type="ARBA" id="ARBA00022989"/>
    </source>
</evidence>
<dbReference type="InterPro" id="IPR046806">
    <property type="entry name" value="MrpA_C/MbhE"/>
</dbReference>
<feature type="transmembrane region" description="Helical" evidence="7">
    <location>
        <begin position="95"/>
        <end position="113"/>
    </location>
</feature>
<dbReference type="OrthoDB" id="2085045at2"/>
<dbReference type="Pfam" id="PF13244">
    <property type="entry name" value="MbhD"/>
    <property type="match status" value="1"/>
</dbReference>
<organism evidence="10 11">
    <name type="scientific">Kaistia soli DSM 19436</name>
    <dbReference type="NCBI Taxonomy" id="1122133"/>
    <lineage>
        <taxon>Bacteria</taxon>
        <taxon>Pseudomonadati</taxon>
        <taxon>Pseudomonadota</taxon>
        <taxon>Alphaproteobacteria</taxon>
        <taxon>Hyphomicrobiales</taxon>
        <taxon>Kaistiaceae</taxon>
        <taxon>Kaistia</taxon>
    </lineage>
</organism>
<evidence type="ECO:0000256" key="1">
    <source>
        <dbReference type="ARBA" id="ARBA00004651"/>
    </source>
</evidence>
<evidence type="ECO:0000256" key="3">
    <source>
        <dbReference type="ARBA" id="ARBA00022475"/>
    </source>
</evidence>
<dbReference type="InterPro" id="IPR050616">
    <property type="entry name" value="CPA3_Na-H_Antiporter_A"/>
</dbReference>
<gene>
    <name evidence="10" type="ORF">SAMN02745157_0602</name>
</gene>
<evidence type="ECO:0000256" key="4">
    <source>
        <dbReference type="ARBA" id="ARBA00022692"/>
    </source>
</evidence>
<evidence type="ECO:0000259" key="9">
    <source>
        <dbReference type="Pfam" id="PF20501"/>
    </source>
</evidence>
<evidence type="ECO:0000256" key="6">
    <source>
        <dbReference type="ARBA" id="ARBA00023136"/>
    </source>
</evidence>
<dbReference type="Pfam" id="PF20501">
    <property type="entry name" value="MbhE"/>
    <property type="match status" value="1"/>
</dbReference>
<keyword evidence="5 7" id="KW-1133">Transmembrane helix</keyword>
<evidence type="ECO:0000313" key="11">
    <source>
        <dbReference type="Proteomes" id="UP000184485"/>
    </source>
</evidence>
<keyword evidence="3" id="KW-1003">Cell membrane</keyword>
<dbReference type="RefSeq" id="WP_073051293.1">
    <property type="nucleotide sequence ID" value="NZ_FQUP01000001.1"/>
</dbReference>
<dbReference type="GO" id="GO:0005886">
    <property type="term" value="C:plasma membrane"/>
    <property type="evidence" value="ECO:0007669"/>
    <property type="project" value="UniProtKB-SubCell"/>
</dbReference>
<evidence type="ECO:0000313" key="10">
    <source>
        <dbReference type="EMBL" id="SHE63604.1"/>
    </source>
</evidence>
<dbReference type="EMBL" id="FQUP01000001">
    <property type="protein sequence ID" value="SHE63604.1"/>
    <property type="molecule type" value="Genomic_DNA"/>
</dbReference>
<dbReference type="NCBIfam" id="NF009159">
    <property type="entry name" value="PRK12504.1"/>
    <property type="match status" value="1"/>
</dbReference>